<sequence>MKNSRMTSFQLIIILPLVSMLIAKEPIGTEQNLLINNNRRDNASPSISVMNINNLAY</sequence>
<reference evidence="1" key="1">
    <citation type="submission" date="2018-05" db="EMBL/GenBank/DDBJ databases">
        <authorList>
            <person name="Lanie J.A."/>
            <person name="Ng W.-L."/>
            <person name="Kazmierczak K.M."/>
            <person name="Andrzejewski T.M."/>
            <person name="Davidsen T.M."/>
            <person name="Wayne K.J."/>
            <person name="Tettelin H."/>
            <person name="Glass J.I."/>
            <person name="Rusch D."/>
            <person name="Podicherti R."/>
            <person name="Tsui H.-C.T."/>
            <person name="Winkler M.E."/>
        </authorList>
    </citation>
    <scope>NUCLEOTIDE SEQUENCE</scope>
</reference>
<feature type="non-terminal residue" evidence="1">
    <location>
        <position position="57"/>
    </location>
</feature>
<organism evidence="1">
    <name type="scientific">marine metagenome</name>
    <dbReference type="NCBI Taxonomy" id="408172"/>
    <lineage>
        <taxon>unclassified sequences</taxon>
        <taxon>metagenomes</taxon>
        <taxon>ecological metagenomes</taxon>
    </lineage>
</organism>
<evidence type="ECO:0000313" key="1">
    <source>
        <dbReference type="EMBL" id="SVB73501.1"/>
    </source>
</evidence>
<dbReference type="AlphaFoldDB" id="A0A382GH32"/>
<dbReference type="EMBL" id="UINC01055056">
    <property type="protein sequence ID" value="SVB73501.1"/>
    <property type="molecule type" value="Genomic_DNA"/>
</dbReference>
<accession>A0A382GH32</accession>
<proteinExistence type="predicted"/>
<name>A0A382GH32_9ZZZZ</name>
<protein>
    <submittedName>
        <fullName evidence="1">Uncharacterized protein</fullName>
    </submittedName>
</protein>
<gene>
    <name evidence="1" type="ORF">METZ01_LOCUS226355</name>
</gene>